<comment type="caution">
    <text evidence="1">The sequence shown here is derived from an EMBL/GenBank/DDBJ whole genome shotgun (WGS) entry which is preliminary data.</text>
</comment>
<dbReference type="Gramene" id="PRQ20049">
    <property type="protein sequence ID" value="PRQ20049"/>
    <property type="gene ID" value="RchiOBHm_Chr7g0223911"/>
</dbReference>
<proteinExistence type="predicted"/>
<evidence type="ECO:0000313" key="2">
    <source>
        <dbReference type="Proteomes" id="UP000238479"/>
    </source>
</evidence>
<gene>
    <name evidence="1" type="ORF">RchiOBHm_Chr7g0223911</name>
</gene>
<keyword evidence="2" id="KW-1185">Reference proteome</keyword>
<reference evidence="1 2" key="1">
    <citation type="journal article" date="2018" name="Nat. Genet.">
        <title>The Rosa genome provides new insights in the design of modern roses.</title>
        <authorList>
            <person name="Bendahmane M."/>
        </authorList>
    </citation>
    <scope>NUCLEOTIDE SEQUENCE [LARGE SCALE GENOMIC DNA]</scope>
    <source>
        <strain evidence="2">cv. Old Blush</strain>
    </source>
</reference>
<organism evidence="1 2">
    <name type="scientific">Rosa chinensis</name>
    <name type="common">China rose</name>
    <dbReference type="NCBI Taxonomy" id="74649"/>
    <lineage>
        <taxon>Eukaryota</taxon>
        <taxon>Viridiplantae</taxon>
        <taxon>Streptophyta</taxon>
        <taxon>Embryophyta</taxon>
        <taxon>Tracheophyta</taxon>
        <taxon>Spermatophyta</taxon>
        <taxon>Magnoliopsida</taxon>
        <taxon>eudicotyledons</taxon>
        <taxon>Gunneridae</taxon>
        <taxon>Pentapetalae</taxon>
        <taxon>rosids</taxon>
        <taxon>fabids</taxon>
        <taxon>Rosales</taxon>
        <taxon>Rosaceae</taxon>
        <taxon>Rosoideae</taxon>
        <taxon>Rosoideae incertae sedis</taxon>
        <taxon>Rosa</taxon>
    </lineage>
</organism>
<sequence>MIYGGVPMTRWVGLCSLILSGWLVGRGGDIFLQRVSLSLGFCLFFVLTGDLIGGQAMSPTSPRVLSSLGDSSVVDHFVIGSDGIRWDRVDIRSLILISGSSQRVVAVKPALAVWVQQSDRGRPDLLFGFRVDSLMEPDGDGLGLVPSVDDGGNYRNTLSGGLSDGGLLVVSVDLRAVGVISTMVIPEPVVELLSMEKLLHGKWCGLGLPLVGDTGPQDGGWDFFVKLGQFSFFEWEIDKRQVASWLILFVLGVT</sequence>
<dbReference type="EMBL" id="PDCK01000045">
    <property type="protein sequence ID" value="PRQ20049.1"/>
    <property type="molecule type" value="Genomic_DNA"/>
</dbReference>
<dbReference type="AlphaFoldDB" id="A0A2P6PDQ5"/>
<name>A0A2P6PDQ5_ROSCH</name>
<evidence type="ECO:0000313" key="1">
    <source>
        <dbReference type="EMBL" id="PRQ20049.1"/>
    </source>
</evidence>
<accession>A0A2P6PDQ5</accession>
<dbReference type="Proteomes" id="UP000238479">
    <property type="component" value="Chromosome 7"/>
</dbReference>
<protein>
    <submittedName>
        <fullName evidence="1">Uncharacterized protein</fullName>
    </submittedName>
</protein>